<protein>
    <submittedName>
        <fullName evidence="3">Uncharacterized protein</fullName>
    </submittedName>
</protein>
<feature type="compositionally biased region" description="Low complexity" evidence="1">
    <location>
        <begin position="216"/>
        <end position="225"/>
    </location>
</feature>
<evidence type="ECO:0000313" key="3">
    <source>
        <dbReference type="WBParaSite" id="PDA_v2.g26270.t1"/>
    </source>
</evidence>
<reference evidence="3" key="1">
    <citation type="submission" date="2022-11" db="UniProtKB">
        <authorList>
            <consortium name="WormBaseParasite"/>
        </authorList>
    </citation>
    <scope>IDENTIFICATION</scope>
</reference>
<dbReference type="AlphaFoldDB" id="A0A914Q4J6"/>
<feature type="region of interest" description="Disordered" evidence="1">
    <location>
        <begin position="147"/>
        <end position="171"/>
    </location>
</feature>
<accession>A0A914Q4J6</accession>
<dbReference type="Proteomes" id="UP000887578">
    <property type="component" value="Unplaced"/>
</dbReference>
<keyword evidence="2" id="KW-1185">Reference proteome</keyword>
<evidence type="ECO:0000313" key="2">
    <source>
        <dbReference type="Proteomes" id="UP000887578"/>
    </source>
</evidence>
<dbReference type="WBParaSite" id="PDA_v2.g26270.t1">
    <property type="protein sequence ID" value="PDA_v2.g26270.t1"/>
    <property type="gene ID" value="PDA_v2.g26270"/>
</dbReference>
<proteinExistence type="predicted"/>
<name>A0A914Q4J6_9BILA</name>
<sequence>MNVPESTAFEYAERRRSDFADVQKILNVTGVSARVENVNRFSPKSLQADRPPFLKVRFSSEEEKKQVFAAVLSNISRIRSLCNEFAQVTASDPVKSAKTVNNYRTNIASLTFGSNVSQHKPADPVLSPTFVHPVSLSDCQDASNGNNVYPSSTFGNRQHSSSNNVAAPLDSDSSLQTVYPSSFAMAATSANTEPLGDRLYRSKISALDRRLQQTFSSPKKPSSSSVQVARYTQGGSGQYSSDDEN</sequence>
<organism evidence="2 3">
    <name type="scientific">Panagrolaimus davidi</name>
    <dbReference type="NCBI Taxonomy" id="227884"/>
    <lineage>
        <taxon>Eukaryota</taxon>
        <taxon>Metazoa</taxon>
        <taxon>Ecdysozoa</taxon>
        <taxon>Nematoda</taxon>
        <taxon>Chromadorea</taxon>
        <taxon>Rhabditida</taxon>
        <taxon>Tylenchina</taxon>
        <taxon>Panagrolaimomorpha</taxon>
        <taxon>Panagrolaimoidea</taxon>
        <taxon>Panagrolaimidae</taxon>
        <taxon>Panagrolaimus</taxon>
    </lineage>
</organism>
<feature type="region of interest" description="Disordered" evidence="1">
    <location>
        <begin position="211"/>
        <end position="245"/>
    </location>
</feature>
<evidence type="ECO:0000256" key="1">
    <source>
        <dbReference type="SAM" id="MobiDB-lite"/>
    </source>
</evidence>